<keyword evidence="4" id="KW-1185">Reference proteome</keyword>
<name>A0A1E4TFK6_9ASCO</name>
<dbReference type="PANTHER" id="PTHR12277">
    <property type="entry name" value="ALPHA/BETA HYDROLASE DOMAIN-CONTAINING PROTEIN"/>
    <property type="match status" value="1"/>
</dbReference>
<reference evidence="4" key="1">
    <citation type="submission" date="2016-02" db="EMBL/GenBank/DDBJ databases">
        <title>Comparative genomics of biotechnologically important yeasts.</title>
        <authorList>
            <consortium name="DOE Joint Genome Institute"/>
            <person name="Riley R."/>
            <person name="Haridas S."/>
            <person name="Wolfe K.H."/>
            <person name="Lopes M.R."/>
            <person name="Hittinger C.T."/>
            <person name="Goker M."/>
            <person name="Salamov A."/>
            <person name="Wisecaver J."/>
            <person name="Long T.M."/>
            <person name="Aerts A.L."/>
            <person name="Barry K."/>
            <person name="Choi C."/>
            <person name="Clum A."/>
            <person name="Coughlan A.Y."/>
            <person name="Deshpande S."/>
            <person name="Douglass A.P."/>
            <person name="Hanson S.J."/>
            <person name="Klenk H.-P."/>
            <person name="Labutti K."/>
            <person name="Lapidus A."/>
            <person name="Lindquist E."/>
            <person name="Lipzen A."/>
            <person name="Meier-Kolthoff J.P."/>
            <person name="Ohm R.A."/>
            <person name="Otillar R.P."/>
            <person name="Pangilinan J."/>
            <person name="Peng Y."/>
            <person name="Rokas A."/>
            <person name="Rosa C.A."/>
            <person name="Scheuner C."/>
            <person name="Sibirny A.A."/>
            <person name="Slot J.C."/>
            <person name="Stielow J.B."/>
            <person name="Sun H."/>
            <person name="Kurtzman C.P."/>
            <person name="Blackwell M."/>
            <person name="Jeffries T.W."/>
            <person name="Grigoriev I.V."/>
        </authorList>
    </citation>
    <scope>NUCLEOTIDE SEQUENCE [LARGE SCALE GENOMIC DNA]</scope>
    <source>
        <strain evidence="4">NRRL Y-17796</strain>
    </source>
</reference>
<organism evidence="3 4">
    <name type="scientific">Tortispora caseinolytica NRRL Y-17796</name>
    <dbReference type="NCBI Taxonomy" id="767744"/>
    <lineage>
        <taxon>Eukaryota</taxon>
        <taxon>Fungi</taxon>
        <taxon>Dikarya</taxon>
        <taxon>Ascomycota</taxon>
        <taxon>Saccharomycotina</taxon>
        <taxon>Trigonopsidomycetes</taxon>
        <taxon>Trigonopsidales</taxon>
        <taxon>Trigonopsidaceae</taxon>
        <taxon>Tortispora</taxon>
    </lineage>
</organism>
<dbReference type="EMBL" id="KV453842">
    <property type="protein sequence ID" value="ODV90540.1"/>
    <property type="molecule type" value="Genomic_DNA"/>
</dbReference>
<dbReference type="OrthoDB" id="10249433at2759"/>
<evidence type="ECO:0000256" key="1">
    <source>
        <dbReference type="SAM" id="Phobius"/>
    </source>
</evidence>
<dbReference type="AlphaFoldDB" id="A0A1E4TFK6"/>
<evidence type="ECO:0000259" key="2">
    <source>
        <dbReference type="Pfam" id="PF00561"/>
    </source>
</evidence>
<keyword evidence="1" id="KW-0812">Transmembrane</keyword>
<dbReference type="GO" id="GO:0008474">
    <property type="term" value="F:palmitoyl-(protein) hydrolase activity"/>
    <property type="evidence" value="ECO:0007669"/>
    <property type="project" value="TreeGrafter"/>
</dbReference>
<feature type="transmembrane region" description="Helical" evidence="1">
    <location>
        <begin position="12"/>
        <end position="31"/>
    </location>
</feature>
<gene>
    <name evidence="3" type="ORF">CANCADRAFT_2269</name>
</gene>
<evidence type="ECO:0000313" key="4">
    <source>
        <dbReference type="Proteomes" id="UP000095023"/>
    </source>
</evidence>
<evidence type="ECO:0000313" key="3">
    <source>
        <dbReference type="EMBL" id="ODV90540.1"/>
    </source>
</evidence>
<feature type="domain" description="AB hydrolase-1" evidence="2">
    <location>
        <begin position="88"/>
        <end position="197"/>
    </location>
</feature>
<dbReference type="GO" id="GO:0016020">
    <property type="term" value="C:membrane"/>
    <property type="evidence" value="ECO:0007669"/>
    <property type="project" value="TreeGrafter"/>
</dbReference>
<dbReference type="SUPFAM" id="SSF53474">
    <property type="entry name" value="alpha/beta-Hydrolases"/>
    <property type="match status" value="1"/>
</dbReference>
<dbReference type="InterPro" id="IPR000073">
    <property type="entry name" value="AB_hydrolase_1"/>
</dbReference>
<keyword evidence="1" id="KW-0472">Membrane</keyword>
<dbReference type="Proteomes" id="UP000095023">
    <property type="component" value="Unassembled WGS sequence"/>
</dbReference>
<sequence>MSFIATLSKLAIYGAAFVAVTLSSGLVVLYFTQNYIIYMNNFPKDARSTVSRPSVYGLPYENVTLVTEDEVVIFSYFIYNPKSPSSHTVVMCHGNAGNMGTRIPLASQFYEMGYNVVLWSYRGYGANTGRPSEKGIKLDVAALLAALKEHQVLSKTQFVLYGQSIGGAVACHMASVEPKMFRAIVLENTFLSIQDMIPATFPLLSRFSYLCHEKWNSKALVPSFKMPALFLAGMKDEIVPPEQTRALYDLCGSPYKSFYGFPGFGHNDTCTSGDYWEKIDKFLKESLSLPSDGLNEKTAAIAA</sequence>
<dbReference type="Pfam" id="PF00561">
    <property type="entry name" value="Abhydrolase_1"/>
    <property type="match status" value="1"/>
</dbReference>
<keyword evidence="1" id="KW-1133">Transmembrane helix</keyword>
<dbReference type="PANTHER" id="PTHR12277:SF81">
    <property type="entry name" value="PROTEIN ABHD13"/>
    <property type="match status" value="1"/>
</dbReference>
<dbReference type="InterPro" id="IPR029058">
    <property type="entry name" value="AB_hydrolase_fold"/>
</dbReference>
<protein>
    <recommendedName>
        <fullName evidence="2">AB hydrolase-1 domain-containing protein</fullName>
    </recommendedName>
</protein>
<proteinExistence type="predicted"/>
<accession>A0A1E4TFK6</accession>
<dbReference type="Gene3D" id="3.40.50.1820">
    <property type="entry name" value="alpha/beta hydrolase"/>
    <property type="match status" value="1"/>
</dbReference>